<dbReference type="PANTHER" id="PTHR34293:SF1">
    <property type="entry name" value="HTH-TYPE TRANSCRIPTIONAL REGULATOR TRMBL2"/>
    <property type="match status" value="1"/>
</dbReference>
<reference evidence="2 3" key="1">
    <citation type="submission" date="2020-02" db="EMBL/GenBank/DDBJ databases">
        <authorList>
            <person name="Li X.-J."/>
            <person name="Feng X.-M."/>
        </authorList>
    </citation>
    <scope>NUCLEOTIDE SEQUENCE [LARGE SCALE GENOMIC DNA]</scope>
    <source>
        <strain evidence="2 3">CGMCC 4.7225</strain>
    </source>
</reference>
<dbReference type="Proteomes" id="UP000469185">
    <property type="component" value="Unassembled WGS sequence"/>
</dbReference>
<dbReference type="PANTHER" id="PTHR34293">
    <property type="entry name" value="HTH-TYPE TRANSCRIPTIONAL REGULATOR TRMBL2"/>
    <property type="match status" value="1"/>
</dbReference>
<dbReference type="Gene3D" id="1.10.10.10">
    <property type="entry name" value="Winged helix-like DNA-binding domain superfamily/Winged helix DNA-binding domain"/>
    <property type="match status" value="2"/>
</dbReference>
<dbReference type="SMART" id="SM00421">
    <property type="entry name" value="HTH_LUXR"/>
    <property type="match status" value="1"/>
</dbReference>
<comment type="caution">
    <text evidence="2">The sequence shown here is derived from an EMBL/GenBank/DDBJ whole genome shotgun (WGS) entry which is preliminary data.</text>
</comment>
<evidence type="ECO:0000313" key="3">
    <source>
        <dbReference type="Proteomes" id="UP000469185"/>
    </source>
</evidence>
<dbReference type="InterPro" id="IPR051797">
    <property type="entry name" value="TrmB-like"/>
</dbReference>
<evidence type="ECO:0000259" key="1">
    <source>
        <dbReference type="PROSITE" id="PS50043"/>
    </source>
</evidence>
<dbReference type="InterPro" id="IPR036388">
    <property type="entry name" value="WH-like_DNA-bd_sf"/>
</dbReference>
<dbReference type="GO" id="GO:0003677">
    <property type="term" value="F:DNA binding"/>
    <property type="evidence" value="ECO:0007669"/>
    <property type="project" value="InterPro"/>
</dbReference>
<dbReference type="InterPro" id="IPR016032">
    <property type="entry name" value="Sig_transdc_resp-reg_C-effctor"/>
</dbReference>
<name>A0A6N9YMB6_9ACTN</name>
<feature type="domain" description="HTH luxR-type" evidence="1">
    <location>
        <begin position="252"/>
        <end position="317"/>
    </location>
</feature>
<dbReference type="EMBL" id="JAAGOB010000006">
    <property type="protein sequence ID" value="NED96112.1"/>
    <property type="molecule type" value="Genomic_DNA"/>
</dbReference>
<dbReference type="SUPFAM" id="SSF46894">
    <property type="entry name" value="C-terminal effector domain of the bipartite response regulators"/>
    <property type="match status" value="1"/>
</dbReference>
<dbReference type="InterPro" id="IPR036390">
    <property type="entry name" value="WH_DNA-bd_sf"/>
</dbReference>
<dbReference type="PROSITE" id="PS50043">
    <property type="entry name" value="HTH_LUXR_2"/>
    <property type="match status" value="1"/>
</dbReference>
<dbReference type="InterPro" id="IPR000792">
    <property type="entry name" value="Tscrpt_reg_LuxR_C"/>
</dbReference>
<dbReference type="GO" id="GO:0006355">
    <property type="term" value="P:regulation of DNA-templated transcription"/>
    <property type="evidence" value="ECO:0007669"/>
    <property type="project" value="InterPro"/>
</dbReference>
<gene>
    <name evidence="2" type="ORF">G1H11_12415</name>
</gene>
<dbReference type="Pfam" id="PF01978">
    <property type="entry name" value="TrmB"/>
    <property type="match status" value="1"/>
</dbReference>
<organism evidence="2 3">
    <name type="scientific">Phytoactinopolyspora alkaliphila</name>
    <dbReference type="NCBI Taxonomy" id="1783498"/>
    <lineage>
        <taxon>Bacteria</taxon>
        <taxon>Bacillati</taxon>
        <taxon>Actinomycetota</taxon>
        <taxon>Actinomycetes</taxon>
        <taxon>Jiangellales</taxon>
        <taxon>Jiangellaceae</taxon>
        <taxon>Phytoactinopolyspora</taxon>
    </lineage>
</organism>
<keyword evidence="3" id="KW-1185">Reference proteome</keyword>
<accession>A0A6N9YMB6</accession>
<dbReference type="AlphaFoldDB" id="A0A6N9YMB6"/>
<dbReference type="InterPro" id="IPR002831">
    <property type="entry name" value="Tscrpt_reg_TrmB_N"/>
</dbReference>
<dbReference type="RefSeq" id="WP_163818906.1">
    <property type="nucleotide sequence ID" value="NZ_JAAGOB010000006.1"/>
</dbReference>
<protein>
    <submittedName>
        <fullName evidence="2">Transcriptional regulator</fullName>
    </submittedName>
</protein>
<evidence type="ECO:0000313" key="2">
    <source>
        <dbReference type="EMBL" id="NED96112.1"/>
    </source>
</evidence>
<proteinExistence type="predicted"/>
<sequence length="319" mass="35105">MLQAAGVEEFDEQVYRTLVRKPSGTLSELAAAHRSSTSRVRASLARLEELGLVRRTAARAFVPVSPDAALAALIQRREAELAAVRAEIIELAEDFRTGRIEAHPGGLIEVISGTETIARRAREFNDGTQREILAFDKPPYVFQPGAHELAAERPLLQRGVVAKAIYSQEAVDAPQRPAVLSQLAALGEEARVLPELPFKLRVYDRRVAIVPLTTDQHSTESVAIVHQSSLLTALIALFDAYWERAFPISGLETGRPAELTDDDVALLRMMSAGLKDEAIARQLGVSTRTLRRRVLHLMDLLHASTRFQAGAQASRRGWI</sequence>
<dbReference type="SUPFAM" id="SSF46785">
    <property type="entry name" value="Winged helix' DNA-binding domain"/>
    <property type="match status" value="1"/>
</dbReference>